<evidence type="ECO:0000256" key="1">
    <source>
        <dbReference type="ARBA" id="ARBA00022737"/>
    </source>
</evidence>
<dbReference type="PANTHER" id="PTHR24012">
    <property type="entry name" value="RNA BINDING PROTEIN"/>
    <property type="match status" value="1"/>
</dbReference>
<feature type="domain" description="RRM" evidence="5">
    <location>
        <begin position="50"/>
        <end position="133"/>
    </location>
</feature>
<dbReference type="PROSITE" id="PS50102">
    <property type="entry name" value="RRM"/>
    <property type="match status" value="3"/>
</dbReference>
<dbReference type="AlphaFoldDB" id="A0A8C4QBL5"/>
<dbReference type="FunFam" id="3.30.70.330:FF:000016">
    <property type="entry name" value="CUGBP Elav-like family member 1 isoform 2"/>
    <property type="match status" value="1"/>
</dbReference>
<evidence type="ECO:0000256" key="2">
    <source>
        <dbReference type="ARBA" id="ARBA00022884"/>
    </source>
</evidence>
<feature type="region of interest" description="Disordered" evidence="4">
    <location>
        <begin position="29"/>
        <end position="48"/>
    </location>
</feature>
<dbReference type="GO" id="GO:0003723">
    <property type="term" value="F:RNA binding"/>
    <property type="evidence" value="ECO:0007669"/>
    <property type="project" value="UniProtKB-UniRule"/>
</dbReference>
<dbReference type="Pfam" id="PF00076">
    <property type="entry name" value="RRM_1"/>
    <property type="match status" value="3"/>
</dbReference>
<dbReference type="InterPro" id="IPR000504">
    <property type="entry name" value="RRM_dom"/>
</dbReference>
<reference evidence="6" key="1">
    <citation type="submission" date="2025-05" db="UniProtKB">
        <authorList>
            <consortium name="Ensembl"/>
        </authorList>
    </citation>
    <scope>IDENTIFICATION</scope>
</reference>
<protein>
    <recommendedName>
        <fullName evidence="5">RRM domain-containing protein</fullName>
    </recommendedName>
</protein>
<evidence type="ECO:0000256" key="3">
    <source>
        <dbReference type="PROSITE-ProRule" id="PRU00176"/>
    </source>
</evidence>
<feature type="domain" description="RRM" evidence="5">
    <location>
        <begin position="141"/>
        <end position="221"/>
    </location>
</feature>
<feature type="domain" description="RRM" evidence="5">
    <location>
        <begin position="468"/>
        <end position="546"/>
    </location>
</feature>
<evidence type="ECO:0000256" key="4">
    <source>
        <dbReference type="SAM" id="MobiDB-lite"/>
    </source>
</evidence>
<proteinExistence type="predicted"/>
<dbReference type="Proteomes" id="UP000694388">
    <property type="component" value="Unplaced"/>
</dbReference>
<dbReference type="Ensembl" id="ENSEBUT00000013394.1">
    <property type="protein sequence ID" value="ENSEBUP00000012817.1"/>
    <property type="gene ID" value="ENSEBUG00000008128.1"/>
</dbReference>
<dbReference type="SMART" id="SM00360">
    <property type="entry name" value="RRM"/>
    <property type="match status" value="3"/>
</dbReference>
<evidence type="ECO:0000313" key="7">
    <source>
        <dbReference type="Proteomes" id="UP000694388"/>
    </source>
</evidence>
<dbReference type="GeneTree" id="ENSGT00940000155461"/>
<dbReference type="InterPro" id="IPR012677">
    <property type="entry name" value="Nucleotide-bd_a/b_plait_sf"/>
</dbReference>
<sequence>MAGSPERSYFDEEAAADCGMYSLNPLGKEVSASQQSNDDDDDRQPDNDSIIMFVGQIPRTWTEKELNELFVPFGEVFEISLVKDWTQKPPQSRGCCFVTFYTRKAAIESQNALHNIKILPGMYHPVQMKPADNERSTVEERKLFVGMLSKDMNDDDVRALFVSFGVIEDCKILRGPDGESKACAFLTFSNKTSAHKAIKVMHRSKTMENCSGPLVVKFADTAKERELKRFQQKRFQNSLAGLQQSNPGSAAASCLASLGFGSNFADPSGLSSLQSLGQQYLSLLQQALSNSNNQQGSALTTKQLQVISTLAAAATMTQGASSNLGGMTFPPKQTVSGEAMGSMQSLPGYSGNSASGGMSCLPGLGSGPSNCGEFSHYNGMGSGPQGSRGHGLPLGGGQGMGMGMGMGGGHLGSLAGGLDLSGSSSADTMAQAYSGMQQYANLYPGQGRNMPQYSLNTNGSQKEGPEGANLFVYHVPQEFGDADLVQMFVPFGNVVSAKVFIDRVTKISKCFGFVSYDNPHSAQSAIQAMNGFQIGMKRLKVQLKRSKNDKKPY</sequence>
<dbReference type="FunFam" id="3.30.70.330:FF:000013">
    <property type="entry name" value="CUGBP Elav-like family member 1 isoform 2"/>
    <property type="match status" value="1"/>
</dbReference>
<evidence type="ECO:0000313" key="6">
    <source>
        <dbReference type="Ensembl" id="ENSEBUP00000012946.1"/>
    </source>
</evidence>
<dbReference type="SUPFAM" id="SSF54928">
    <property type="entry name" value="RNA-binding domain, RBD"/>
    <property type="match status" value="2"/>
</dbReference>
<accession>A0A8C4QBL5</accession>
<organism evidence="6 7">
    <name type="scientific">Eptatretus burgeri</name>
    <name type="common">Inshore hagfish</name>
    <dbReference type="NCBI Taxonomy" id="7764"/>
    <lineage>
        <taxon>Eukaryota</taxon>
        <taxon>Metazoa</taxon>
        <taxon>Chordata</taxon>
        <taxon>Craniata</taxon>
        <taxon>Vertebrata</taxon>
        <taxon>Cyclostomata</taxon>
        <taxon>Myxini</taxon>
        <taxon>Myxiniformes</taxon>
        <taxon>Myxinidae</taxon>
        <taxon>Eptatretinae</taxon>
        <taxon>Eptatretus</taxon>
    </lineage>
</organism>
<keyword evidence="7" id="KW-1185">Reference proteome</keyword>
<name>A0A8C4QBL5_EPTBU</name>
<evidence type="ECO:0000259" key="5">
    <source>
        <dbReference type="PROSITE" id="PS50102"/>
    </source>
</evidence>
<dbReference type="FunFam" id="3.30.70.330:FF:000322">
    <property type="entry name" value="CUGBP Elav-like family member 2"/>
    <property type="match status" value="1"/>
</dbReference>
<dbReference type="InterPro" id="IPR035979">
    <property type="entry name" value="RBD_domain_sf"/>
</dbReference>
<keyword evidence="1" id="KW-0677">Repeat</keyword>
<dbReference type="Gene3D" id="3.30.70.330">
    <property type="match status" value="3"/>
</dbReference>
<dbReference type="Ensembl" id="ENSEBUT00000013522.1">
    <property type="protein sequence ID" value="ENSEBUP00000012946.1"/>
    <property type="gene ID" value="ENSEBUG00000008128.1"/>
</dbReference>
<keyword evidence="2 3" id="KW-0694">RNA-binding</keyword>